<dbReference type="GO" id="GO:0070034">
    <property type="term" value="F:telomerase RNA binding"/>
    <property type="evidence" value="ECO:0007669"/>
    <property type="project" value="TreeGrafter"/>
</dbReference>
<dbReference type="InterPro" id="IPR015943">
    <property type="entry name" value="WD40/YVTN_repeat-like_dom_sf"/>
</dbReference>
<dbReference type="InterPro" id="IPR052652">
    <property type="entry name" value="Telomerase_Complex_Comp"/>
</dbReference>
<dbReference type="InterPro" id="IPR027417">
    <property type="entry name" value="P-loop_NTPase"/>
</dbReference>
<dbReference type="InterPro" id="IPR036322">
    <property type="entry name" value="WD40_repeat_dom_sf"/>
</dbReference>
<dbReference type="InterPro" id="IPR037214">
    <property type="entry name" value="TROVE_dom_sf"/>
</dbReference>
<dbReference type="Pfam" id="PF13191">
    <property type="entry name" value="AAA_16"/>
    <property type="match status" value="1"/>
</dbReference>
<evidence type="ECO:0000256" key="4">
    <source>
        <dbReference type="SAM" id="MobiDB-lite"/>
    </source>
</evidence>
<evidence type="ECO:0000313" key="8">
    <source>
        <dbReference type="Proteomes" id="UP000677228"/>
    </source>
</evidence>
<feature type="domain" description="TROVE" evidence="5">
    <location>
        <begin position="1"/>
        <end position="242"/>
    </location>
</feature>
<feature type="region of interest" description="Disordered" evidence="4">
    <location>
        <begin position="178"/>
        <end position="200"/>
    </location>
</feature>
<dbReference type="Gene3D" id="1.25.40.370">
    <property type="match status" value="1"/>
</dbReference>
<dbReference type="PANTHER" id="PTHR44791:SF1">
    <property type="entry name" value="TELOMERASE PROTEIN COMPONENT 1"/>
    <property type="match status" value="1"/>
</dbReference>
<dbReference type="InterPro" id="IPR019775">
    <property type="entry name" value="WD40_repeat_CS"/>
</dbReference>
<evidence type="ECO:0000313" key="7">
    <source>
        <dbReference type="EMBL" id="CAF3565198.1"/>
    </source>
</evidence>
<accession>A0A8S2CWG9</accession>
<dbReference type="InterPro" id="IPR041664">
    <property type="entry name" value="AAA_16"/>
</dbReference>
<dbReference type="Pfam" id="PF05731">
    <property type="entry name" value="TROVE"/>
    <property type="match status" value="1"/>
</dbReference>
<evidence type="ECO:0000256" key="3">
    <source>
        <dbReference type="PROSITE-ProRule" id="PRU00221"/>
    </source>
</evidence>
<evidence type="ECO:0000259" key="5">
    <source>
        <dbReference type="PROSITE" id="PS50988"/>
    </source>
</evidence>
<feature type="repeat" description="WD" evidence="3">
    <location>
        <begin position="1304"/>
        <end position="1344"/>
    </location>
</feature>
<evidence type="ECO:0000313" key="6">
    <source>
        <dbReference type="EMBL" id="CAF0783335.1"/>
    </source>
</evidence>
<dbReference type="SUPFAM" id="SSF140864">
    <property type="entry name" value="TROVE domain-like"/>
    <property type="match status" value="1"/>
</dbReference>
<gene>
    <name evidence="6" type="ORF">OVA965_LOCUS3731</name>
    <name evidence="7" type="ORF">TMI583_LOCUS3729</name>
</gene>
<protein>
    <recommendedName>
        <fullName evidence="5">TROVE domain-containing protein</fullName>
    </recommendedName>
</protein>
<dbReference type="Gene3D" id="3.40.50.300">
    <property type="entry name" value="P-loop containing nucleotide triphosphate hydrolases"/>
    <property type="match status" value="1"/>
</dbReference>
<feature type="repeat" description="WD" evidence="3">
    <location>
        <begin position="1346"/>
        <end position="1387"/>
    </location>
</feature>
<feature type="repeat" description="WD" evidence="3">
    <location>
        <begin position="1476"/>
        <end position="1510"/>
    </location>
</feature>
<dbReference type="GO" id="GO:0003720">
    <property type="term" value="F:telomerase activity"/>
    <property type="evidence" value="ECO:0007669"/>
    <property type="project" value="TreeGrafter"/>
</dbReference>
<feature type="repeat" description="WD" evidence="3">
    <location>
        <begin position="1927"/>
        <end position="1968"/>
    </location>
</feature>
<feature type="repeat" description="WD" evidence="3">
    <location>
        <begin position="1753"/>
        <end position="1783"/>
    </location>
</feature>
<dbReference type="PROSITE" id="PS50294">
    <property type="entry name" value="WD_REPEATS_REGION"/>
    <property type="match status" value="9"/>
</dbReference>
<feature type="repeat" description="WD" evidence="3">
    <location>
        <begin position="1877"/>
        <end position="1916"/>
    </location>
</feature>
<keyword evidence="2" id="KW-0677">Repeat</keyword>
<dbReference type="InterPro" id="IPR056829">
    <property type="entry name" value="Beta-prop_TEP1_2nd"/>
</dbReference>
<dbReference type="EMBL" id="CAJOBA010000922">
    <property type="protein sequence ID" value="CAF3565198.1"/>
    <property type="molecule type" value="Genomic_DNA"/>
</dbReference>
<name>A0A8S2CWG9_9BILA</name>
<dbReference type="PANTHER" id="PTHR44791">
    <property type="entry name" value="TELOMERASE PROTEIN COMPONENT 1 TEP1"/>
    <property type="match status" value="1"/>
</dbReference>
<comment type="caution">
    <text evidence="6">The sequence shown here is derived from an EMBL/GenBank/DDBJ whole genome shotgun (WGS) entry which is preliminary data.</text>
</comment>
<dbReference type="SUPFAM" id="SSF52540">
    <property type="entry name" value="P-loop containing nucleoside triphosphate hydrolases"/>
    <property type="match status" value="1"/>
</dbReference>
<dbReference type="CDD" id="cd00200">
    <property type="entry name" value="WD40"/>
    <property type="match status" value="2"/>
</dbReference>
<dbReference type="InterPro" id="IPR025139">
    <property type="entry name" value="DUF4062"/>
</dbReference>
<organism evidence="6 8">
    <name type="scientific">Didymodactylos carnosus</name>
    <dbReference type="NCBI Taxonomy" id="1234261"/>
    <lineage>
        <taxon>Eukaryota</taxon>
        <taxon>Metazoa</taxon>
        <taxon>Spiralia</taxon>
        <taxon>Gnathifera</taxon>
        <taxon>Rotifera</taxon>
        <taxon>Eurotatoria</taxon>
        <taxon>Bdelloidea</taxon>
        <taxon>Philodinida</taxon>
        <taxon>Philodinidae</taxon>
        <taxon>Didymodactylos</taxon>
    </lineage>
</organism>
<keyword evidence="1 3" id="KW-0853">WD repeat</keyword>
<dbReference type="SMART" id="SM00320">
    <property type="entry name" value="WD40"/>
    <property type="match status" value="17"/>
</dbReference>
<sequence length="2262" mass="256091">VQKKSFKVTGDLNEEQEERRMAFTLKRLIRQLHISEPVEHVMSLLGKRYPETSEKFYLSRLPGVFDGERAGKRMKLPTPETWETQISLKGNKAVVWQQLIDNKKLPFMAMLRNLRNMIRTGISEKHHQIILKKLQDEGAVTYSRQFPFRFFSAYQILDDMEKEFLEWCKSKEITGDSTVEVKRKSRKNKGPKSKSKLTPAEKAKLLSKKEFVYDLHILNRYRKALDCSVKIATQHNVQPIPGKTFVFVNLSDSMQQPCQAAKGLGKPRTRAEIGLLLGLMCKSACEHCRLIGYTSETNYEEIEQLNQQTILENMSKILENPKFQHGSSSSSCIPTEFLNEVVPGKQWFDTIIVVSDGIKSDTPQSDKIYKFLQAYRYLVNPDLMFVSIDLSISDCSVTKSDRFNNRNDIFLSGFSDSLLQFIAERGNDGQLLHVENIDNAYDLNKTLTTTVTATNDKSVAVQIQRPLPIPSFVPKWRTVRVFISSTFKDMHAERDLLIRYIFPELRYRAKSLFVNLYEIDLRWGIAESQSKQSVYLCLNEVLRSEYFIGLVGERYGYVPSTYDVPKNDKNFAWLKNVPIGSSITDLEIQCGALNDKVKKQAKAFFYIRDGDYLKDVPKPWNEDFQSETAEAEQKIQQLKQRIVASGLETYNGYPCRWGGVANDRPVVTGLDFFAQRVINNLWTSLEKEYKPQYTKLDDDSIEDFAHLQYRQSFADHFVSREKVIQQAKQCIARTPLVLVKGHPGSGKSAVIAAIVDALSRDEKLKTTFVYEHYVGVTRASYNSVAMLRRLLCKMVNDCDDDIKSKFNTDDIHADGYTELCTKFASFLHARSVHYPTQQYGPLVLCFDGIEHLNNDTLSHTLNFIPKDINGEDITIFISATDGTDVEKACKQYSSLIHTINVTTLELLERSDIIRSQLDRFGKKLDEQAFSPQMRLITGKHDSFKPSYLTLICEELMLMVDYEAKITEKLKTIPQREKEFIIEIFIRLESLFDEWYVQLAFGLLYSAREDLNEDELRQMINISHSLKKEITFPPVIKLVDDSEQTTPAQLADFLHNCHRLLKPQLYDGPRTVSIATAQIKDIVKSKYVRTNEQQHHFYRIMAYYYWLEAGPSWTSMNVKAFEHLPYYLYSANEHKFYVDVLTDLNFLASKSRVGLVQSLIDDYEITIQTQIQTSFSKLKTLTTPAIKTNDIRLQQYRTFVQRNSHILAVNPLLIHQQALNELESSHVWLNIKQILLSNNSKENIQAFVRVNKQDNMEQMNFSIEDFTEPIRCLAISPSGLLLAAGSADCLVRLYNISTSRLIKSFIGHAAPISSLSFCGNDHLCSGSNDGGLSVWDVEKGHRMHVLTPKHDKCVSELCSNIKGTQFASVSFDSVVRIWSVKTGKKETEIRLHPKPVSCVAFQPDGFMIVTGCWDSLVRQWNVATGQRRSVMRGHLTSIRGVSYSADSRYIASVSIDGECRIWNALAGSQVGIISARISSLYFSPNGSTLTSAGEDGRVRVWSSNIGQCQMTISEPTWGSVSSVVIHPDGELIVAGYHSGFVRLFNMQGGTVEYEINNHTARINRLAFSPSGKILITASGDRTCRLYNVAEIEKKGNDLASTLLKGHTGGVLSCAIGKLNMAATGSEDSTIQFYNIQRFSERPVLEPKQILTDHRAPVTGISFSTDGTQMASSSRDCHVHIWSVSKYSSEATLINTLAHCHADWINDIALNNTNSMLVTASNDNTLKLWNTLPKSTASDAMETTTVQTEDARIILKGHQGSVNTVKFAYGCIVSGSLDNTIRVWSHRGTEITVLRGHEEKITCCDLYVKLKGIGKTEITDDEQNQSWSQMVDEQESKLEKTDELSRTTHTVEQMLIASASEDGTIKIWRPNEPEQIACMDAHSKPINDVVVSNDSILTSSLDNTIRSWQMPSQKKFTNSIMATPQVPEPTSHLDEVTSICVSRDCSLIFTSSRDAYVHIWKVENDSDSSAKRFKIIQSINVHSNQILHMALVQSTSNKNCLITCSVDKTIKSLFITTNNDNKCIIKRENLFSVNGVVSFISGHFDMPYFVIGESPSLSNLNFFLCSSTTLGRLKYYKSNTCQYPLCSSITLDQNKQCILTVGDINGQLSFFNLTLIANTDTKILQSYSKQIETTIDIKTSNDGEYEWATSIEAENGYYIGTTAGNVYYSSSNTILDRKQWVKLSMANNGKSITGICSLNNQFLFTCGHDNMIKVQNINDYYKNEKNILGHYPVPAPLTKMRSWNQNGIVASDNIGNLYLVIWYH</sequence>
<dbReference type="InterPro" id="IPR036465">
    <property type="entry name" value="vWFA_dom_sf"/>
</dbReference>
<dbReference type="PROSITE" id="PS50082">
    <property type="entry name" value="WD_REPEATS_2"/>
    <property type="match status" value="12"/>
</dbReference>
<dbReference type="GO" id="GO:0000722">
    <property type="term" value="P:telomere maintenance via recombination"/>
    <property type="evidence" value="ECO:0007669"/>
    <property type="project" value="TreeGrafter"/>
</dbReference>
<feature type="repeat" description="WD" evidence="3">
    <location>
        <begin position="1649"/>
        <end position="1690"/>
    </location>
</feature>
<dbReference type="Pfam" id="PF25047">
    <property type="entry name" value="Beta-prop_TEP1_2nd"/>
    <property type="match status" value="1"/>
</dbReference>
<feature type="repeat" description="WD" evidence="3">
    <location>
        <begin position="1554"/>
        <end position="1587"/>
    </location>
</feature>
<feature type="compositionally biased region" description="Basic residues" evidence="4">
    <location>
        <begin position="183"/>
        <end position="195"/>
    </location>
</feature>
<dbReference type="Proteomes" id="UP000682733">
    <property type="component" value="Unassembled WGS sequence"/>
</dbReference>
<feature type="repeat" description="WD" evidence="3">
    <location>
        <begin position="1262"/>
        <end position="1303"/>
    </location>
</feature>
<proteinExistence type="predicted"/>
<feature type="repeat" description="WD" evidence="3">
    <location>
        <begin position="1388"/>
        <end position="1429"/>
    </location>
</feature>
<dbReference type="InterPro" id="IPR001680">
    <property type="entry name" value="WD40_rpt"/>
</dbReference>
<dbReference type="GO" id="GO:0005697">
    <property type="term" value="C:telomerase holoenzyme complex"/>
    <property type="evidence" value="ECO:0007669"/>
    <property type="project" value="TreeGrafter"/>
</dbReference>
<dbReference type="SUPFAM" id="SSF50978">
    <property type="entry name" value="WD40 repeat-like"/>
    <property type="match status" value="4"/>
</dbReference>
<dbReference type="SUPFAM" id="SSF53300">
    <property type="entry name" value="vWA-like"/>
    <property type="match status" value="1"/>
</dbReference>
<dbReference type="Pfam" id="PF00400">
    <property type="entry name" value="WD40"/>
    <property type="match status" value="11"/>
</dbReference>
<dbReference type="EMBL" id="CAJNOK010000922">
    <property type="protein sequence ID" value="CAF0783335.1"/>
    <property type="molecule type" value="Genomic_DNA"/>
</dbReference>
<dbReference type="Gene3D" id="2.130.10.10">
    <property type="entry name" value="YVTN repeat-like/Quinoprotein amine dehydrogenase"/>
    <property type="match status" value="5"/>
</dbReference>
<reference evidence="6" key="1">
    <citation type="submission" date="2021-02" db="EMBL/GenBank/DDBJ databases">
        <authorList>
            <person name="Nowell W R."/>
        </authorList>
    </citation>
    <scope>NUCLEOTIDE SEQUENCE</scope>
</reference>
<dbReference type="PROSITE" id="PS50988">
    <property type="entry name" value="TROVE"/>
    <property type="match status" value="1"/>
</dbReference>
<dbReference type="PRINTS" id="PR00320">
    <property type="entry name" value="GPROTEINBRPT"/>
</dbReference>
<dbReference type="InterPro" id="IPR008858">
    <property type="entry name" value="TROVE_dom"/>
</dbReference>
<dbReference type="PROSITE" id="PS00678">
    <property type="entry name" value="WD_REPEATS_1"/>
    <property type="match status" value="1"/>
</dbReference>
<feature type="repeat" description="WD" evidence="3">
    <location>
        <begin position="1696"/>
        <end position="1728"/>
    </location>
</feature>
<dbReference type="InterPro" id="IPR020472">
    <property type="entry name" value="WD40_PAC1"/>
</dbReference>
<feature type="repeat" description="WD" evidence="3">
    <location>
        <begin position="1430"/>
        <end position="1471"/>
    </location>
</feature>
<dbReference type="Pfam" id="PF13271">
    <property type="entry name" value="DUF4062"/>
    <property type="match status" value="1"/>
</dbReference>
<dbReference type="Proteomes" id="UP000677228">
    <property type="component" value="Unassembled WGS sequence"/>
</dbReference>
<dbReference type="Gene3D" id="3.40.50.410">
    <property type="entry name" value="von Willebrand factor, type A domain"/>
    <property type="match status" value="1"/>
</dbReference>
<feature type="non-terminal residue" evidence="6">
    <location>
        <position position="2262"/>
    </location>
</feature>
<evidence type="ECO:0000256" key="2">
    <source>
        <dbReference type="ARBA" id="ARBA00022737"/>
    </source>
</evidence>
<evidence type="ECO:0000256" key="1">
    <source>
        <dbReference type="ARBA" id="ARBA00022574"/>
    </source>
</evidence>